<feature type="non-terminal residue" evidence="2">
    <location>
        <position position="1"/>
    </location>
</feature>
<dbReference type="EMBL" id="JAZDQP010000006">
    <property type="protein sequence ID" value="MEE1866677.1"/>
    <property type="molecule type" value="Genomic_DNA"/>
</dbReference>
<dbReference type="RefSeq" id="WP_330079559.1">
    <property type="nucleotide sequence ID" value="NZ_JAZDCU010000041.1"/>
</dbReference>
<dbReference type="InterPro" id="IPR031893">
    <property type="entry name" value="Phage_tail_APC"/>
</dbReference>
<dbReference type="Proteomes" id="UP001307839">
    <property type="component" value="Unassembled WGS sequence"/>
</dbReference>
<dbReference type="Pfam" id="PF16778">
    <property type="entry name" value="Phage_tail_APC"/>
    <property type="match status" value="1"/>
</dbReference>
<evidence type="ECO:0000313" key="2">
    <source>
        <dbReference type="EMBL" id="MEE1866677.1"/>
    </source>
</evidence>
<accession>A0AB35WQH2</accession>
<organism evidence="2 3">
    <name type="scientific">Pseudomonas auratipiscis</name>
    <dbReference type="NCBI Taxonomy" id="3115853"/>
    <lineage>
        <taxon>Bacteria</taxon>
        <taxon>Pseudomonadati</taxon>
        <taxon>Pseudomonadota</taxon>
        <taxon>Gammaproteobacteria</taxon>
        <taxon>Pseudomonadales</taxon>
        <taxon>Pseudomonadaceae</taxon>
        <taxon>Pseudomonas</taxon>
    </lineage>
</organism>
<dbReference type="AlphaFoldDB" id="A0AB35WQH2"/>
<evidence type="ECO:0000313" key="3">
    <source>
        <dbReference type="Proteomes" id="UP001307839"/>
    </source>
</evidence>
<name>A0AB35WQH2_9PSED</name>
<evidence type="ECO:0000259" key="1">
    <source>
        <dbReference type="Pfam" id="PF16778"/>
    </source>
</evidence>
<gene>
    <name evidence="2" type="ORF">V0R53_09730</name>
</gene>
<proteinExistence type="predicted"/>
<keyword evidence="3" id="KW-1185">Reference proteome</keyword>
<protein>
    <submittedName>
        <fullName evidence="2">Phage tail assembly chaperone</fullName>
    </submittedName>
</protein>
<reference evidence="2 3" key="1">
    <citation type="submission" date="2024-01" db="EMBL/GenBank/DDBJ databases">
        <title>Unpublished Manusciprt.</title>
        <authorList>
            <person name="Duman M."/>
            <person name="Valdes E.G."/>
            <person name="Ajmi N."/>
            <person name="Altun S."/>
            <person name="Saticioglu I.B."/>
        </authorList>
    </citation>
    <scope>NUCLEOTIDE SEQUENCE [LARGE SCALE GENOMIC DNA]</scope>
    <source>
        <strain evidence="2 3">120P</strain>
    </source>
</reference>
<sequence length="34" mass="3848">AAELKAWKKYRIALIRVPDQPGYPDTIDWPAPPA</sequence>
<comment type="caution">
    <text evidence="2">The sequence shown here is derived from an EMBL/GenBank/DDBJ whole genome shotgun (WGS) entry which is preliminary data.</text>
</comment>
<feature type="domain" description="Phage tail assembly chaperone-like" evidence="1">
    <location>
        <begin position="4"/>
        <end position="34"/>
    </location>
</feature>